<dbReference type="PROSITE" id="PS50850">
    <property type="entry name" value="MFS"/>
    <property type="match status" value="1"/>
</dbReference>
<feature type="transmembrane region" description="Helical" evidence="8">
    <location>
        <begin position="165"/>
        <end position="185"/>
    </location>
</feature>
<feature type="transmembrane region" description="Helical" evidence="8">
    <location>
        <begin position="223"/>
        <end position="246"/>
    </location>
</feature>
<feature type="transmembrane region" description="Helical" evidence="8">
    <location>
        <begin position="333"/>
        <end position="351"/>
    </location>
</feature>
<organism evidence="10 11">
    <name type="scientific">Bacillus paralicheniformis</name>
    <dbReference type="NCBI Taxonomy" id="1648923"/>
    <lineage>
        <taxon>Bacteria</taxon>
        <taxon>Bacillati</taxon>
        <taxon>Bacillota</taxon>
        <taxon>Bacilli</taxon>
        <taxon>Bacillales</taxon>
        <taxon>Bacillaceae</taxon>
        <taxon>Bacillus</taxon>
    </lineage>
</organism>
<dbReference type="CDD" id="cd17503">
    <property type="entry name" value="MFS_LmrB_MDR_like"/>
    <property type="match status" value="1"/>
</dbReference>
<feature type="transmembrane region" description="Helical" evidence="8">
    <location>
        <begin position="12"/>
        <end position="35"/>
    </location>
</feature>
<evidence type="ECO:0000256" key="3">
    <source>
        <dbReference type="ARBA" id="ARBA00022448"/>
    </source>
</evidence>
<protein>
    <submittedName>
        <fullName evidence="10">Membrane component of multidrug resistance system</fullName>
    </submittedName>
</protein>
<evidence type="ECO:0000256" key="2">
    <source>
        <dbReference type="ARBA" id="ARBA00008537"/>
    </source>
</evidence>
<evidence type="ECO:0000259" key="9">
    <source>
        <dbReference type="PROSITE" id="PS50850"/>
    </source>
</evidence>
<feature type="transmembrane region" description="Helical" evidence="8">
    <location>
        <begin position="108"/>
        <end position="128"/>
    </location>
</feature>
<name>A0A6N2FLN1_9BACI</name>
<evidence type="ECO:0000256" key="6">
    <source>
        <dbReference type="ARBA" id="ARBA00022989"/>
    </source>
</evidence>
<dbReference type="PANTHER" id="PTHR42718:SF9">
    <property type="entry name" value="MAJOR FACILITATOR SUPERFAMILY MULTIDRUG TRANSPORTER MFSC"/>
    <property type="match status" value="1"/>
</dbReference>
<feature type="transmembrane region" description="Helical" evidence="8">
    <location>
        <begin position="363"/>
        <end position="383"/>
    </location>
</feature>
<sequence>MQMEHAKKGSFMIIAILIVGNFLALINETVMNVALPKIIDDFGISANTAQWLSTGYMLMIGIAVPITAFLMQRFTTRQLFLSAMTLFTAGTFLAGIAPVFPLVLAGRIIQGSGTGLILPLVMNVILTLIPPQKRGTMTGILTLVILFAPAIGPVISGYIVEHYSWRVVFFMMLPVSVFMIFYAAFRLKNVTELTYPKIDILSILLSTAGFGGIVFGFSNAGEAAGWSSPKVIIGLAAGVIGLILFVMRQLKLKVPMLDMRPFRSKIFSVSVILMWIVMMLQFSMMLILPLYFQMALELSPLYTGILMLPGGLVLAMTSLVAGRLFDKLGFKPLLITGLMIVIAVLSLFTNISSDTPMAVGMMLYAGFTLGVGLTMAPIMTLGLNQVPKPLYPHGSAIMNTVNQVSGAIGPALYTTILTTVSNRFIAHSSGASRQELHMQGMTEGVHMVYFVAIVFAAAALVISVFVKSSRGEHHPA</sequence>
<dbReference type="PRINTS" id="PR01036">
    <property type="entry name" value="TCRTETB"/>
</dbReference>
<dbReference type="GO" id="GO:0022857">
    <property type="term" value="F:transmembrane transporter activity"/>
    <property type="evidence" value="ECO:0007669"/>
    <property type="project" value="InterPro"/>
</dbReference>
<reference evidence="10 11" key="1">
    <citation type="journal article" date="2016" name="Front. Microbiol.">
        <title>High-Level Heat Resistance of Spores of Bacillus amyloliquefaciens and Bacillus licheniformis Results from the Presence of a spoVA Operon in a Tn1546 Transposon.</title>
        <authorList>
            <person name="Berendsen E.M."/>
            <person name="Koning R.A."/>
            <person name="Boekhorst J."/>
            <person name="de Jong A."/>
            <person name="Kuipers O.P."/>
            <person name="Wells-Bennik M.H."/>
        </authorList>
    </citation>
    <scope>NUCLEOTIDE SEQUENCE [LARGE SCALE GENOMIC DNA]</scope>
    <source>
        <strain evidence="10 11">B4121</strain>
    </source>
</reference>
<keyword evidence="3" id="KW-0813">Transport</keyword>
<evidence type="ECO:0000313" key="11">
    <source>
        <dbReference type="Proteomes" id="UP000185604"/>
    </source>
</evidence>
<feature type="transmembrane region" description="Helical" evidence="8">
    <location>
        <begin position="197"/>
        <end position="217"/>
    </location>
</feature>
<dbReference type="InterPro" id="IPR011701">
    <property type="entry name" value="MFS"/>
</dbReference>
<comment type="caution">
    <text evidence="10">The sequence shown here is derived from an EMBL/GenBank/DDBJ whole genome shotgun (WGS) entry which is preliminary data.</text>
</comment>
<feature type="transmembrane region" description="Helical" evidence="8">
    <location>
        <begin position="266"/>
        <end position="288"/>
    </location>
</feature>
<dbReference type="InterPro" id="IPR020846">
    <property type="entry name" value="MFS_dom"/>
</dbReference>
<evidence type="ECO:0000256" key="8">
    <source>
        <dbReference type="SAM" id="Phobius"/>
    </source>
</evidence>
<accession>A0A6N2FLN1</accession>
<keyword evidence="5 8" id="KW-0812">Transmembrane</keyword>
<evidence type="ECO:0000256" key="4">
    <source>
        <dbReference type="ARBA" id="ARBA00022475"/>
    </source>
</evidence>
<keyword evidence="4" id="KW-1003">Cell membrane</keyword>
<dbReference type="Gene3D" id="1.20.1720.10">
    <property type="entry name" value="Multidrug resistance protein D"/>
    <property type="match status" value="1"/>
</dbReference>
<proteinExistence type="inferred from homology"/>
<evidence type="ECO:0000256" key="1">
    <source>
        <dbReference type="ARBA" id="ARBA00004651"/>
    </source>
</evidence>
<feature type="transmembrane region" description="Helical" evidence="8">
    <location>
        <begin position="79"/>
        <end position="102"/>
    </location>
</feature>
<dbReference type="Gene3D" id="1.20.1250.20">
    <property type="entry name" value="MFS general substrate transporter like domains"/>
    <property type="match status" value="1"/>
</dbReference>
<comment type="similarity">
    <text evidence="2">Belongs to the major facilitator superfamily. EmrB family.</text>
</comment>
<keyword evidence="7 8" id="KW-0472">Membrane</keyword>
<feature type="domain" description="Major facilitator superfamily (MFS) profile" evidence="9">
    <location>
        <begin position="13"/>
        <end position="470"/>
    </location>
</feature>
<dbReference type="SUPFAM" id="SSF103473">
    <property type="entry name" value="MFS general substrate transporter"/>
    <property type="match status" value="1"/>
</dbReference>
<dbReference type="EMBL" id="LKPO01000003">
    <property type="protein sequence ID" value="OLF98026.1"/>
    <property type="molecule type" value="Genomic_DNA"/>
</dbReference>
<feature type="transmembrane region" description="Helical" evidence="8">
    <location>
        <begin position="404"/>
        <end position="426"/>
    </location>
</feature>
<dbReference type="GO" id="GO:0005886">
    <property type="term" value="C:plasma membrane"/>
    <property type="evidence" value="ECO:0007669"/>
    <property type="project" value="UniProtKB-SubCell"/>
</dbReference>
<dbReference type="InterPro" id="IPR004638">
    <property type="entry name" value="EmrB-like"/>
</dbReference>
<feature type="transmembrane region" description="Helical" evidence="8">
    <location>
        <begin position="140"/>
        <end position="159"/>
    </location>
</feature>
<dbReference type="AlphaFoldDB" id="A0A6N2FLN1"/>
<dbReference type="Proteomes" id="UP000185604">
    <property type="component" value="Unassembled WGS sequence"/>
</dbReference>
<gene>
    <name evidence="10" type="ORF">B4121_0653</name>
</gene>
<evidence type="ECO:0000256" key="7">
    <source>
        <dbReference type="ARBA" id="ARBA00023136"/>
    </source>
</evidence>
<comment type="subcellular location">
    <subcellularLocation>
        <location evidence="1">Cell membrane</location>
        <topology evidence="1">Multi-pass membrane protein</topology>
    </subcellularLocation>
</comment>
<dbReference type="InterPro" id="IPR036259">
    <property type="entry name" value="MFS_trans_sf"/>
</dbReference>
<keyword evidence="6 8" id="KW-1133">Transmembrane helix</keyword>
<evidence type="ECO:0000313" key="10">
    <source>
        <dbReference type="EMBL" id="OLF98026.1"/>
    </source>
</evidence>
<feature type="transmembrane region" description="Helical" evidence="8">
    <location>
        <begin position="55"/>
        <end position="72"/>
    </location>
</feature>
<feature type="transmembrane region" description="Helical" evidence="8">
    <location>
        <begin position="446"/>
        <end position="466"/>
    </location>
</feature>
<evidence type="ECO:0000256" key="5">
    <source>
        <dbReference type="ARBA" id="ARBA00022692"/>
    </source>
</evidence>
<dbReference type="NCBIfam" id="TIGR00711">
    <property type="entry name" value="efflux_EmrB"/>
    <property type="match status" value="1"/>
</dbReference>
<dbReference type="PANTHER" id="PTHR42718">
    <property type="entry name" value="MAJOR FACILITATOR SUPERFAMILY MULTIDRUG TRANSPORTER MFSC"/>
    <property type="match status" value="1"/>
</dbReference>
<dbReference type="Pfam" id="PF07690">
    <property type="entry name" value="MFS_1"/>
    <property type="match status" value="1"/>
</dbReference>
<feature type="transmembrane region" description="Helical" evidence="8">
    <location>
        <begin position="300"/>
        <end position="321"/>
    </location>
</feature>